<reference evidence="2 3" key="1">
    <citation type="journal article" date="2018" name="IMA Fungus">
        <title>IMA Genome-F 9: Draft genome sequence of Annulohypoxylon stygium, Aspergillus mulundensis, Berkeleyomyces basicola (syn. Thielaviopsis basicola), Ceratocystis smalleyi, two Cercospora beticola strains, Coleophoma cylindrospora, Fusarium fracticaudum, Phialophora cf. hyalina, and Morchella septimelata.</title>
        <authorList>
            <person name="Wingfield B.D."/>
            <person name="Bills G.F."/>
            <person name="Dong Y."/>
            <person name="Huang W."/>
            <person name="Nel W.J."/>
            <person name="Swalarsk-Parry B.S."/>
            <person name="Vaghefi N."/>
            <person name="Wilken P.M."/>
            <person name="An Z."/>
            <person name="de Beer Z.W."/>
            <person name="De Vos L."/>
            <person name="Chen L."/>
            <person name="Duong T.A."/>
            <person name="Gao Y."/>
            <person name="Hammerbacher A."/>
            <person name="Kikkert J.R."/>
            <person name="Li Y."/>
            <person name="Li H."/>
            <person name="Li K."/>
            <person name="Li Q."/>
            <person name="Liu X."/>
            <person name="Ma X."/>
            <person name="Naidoo K."/>
            <person name="Pethybridge S.J."/>
            <person name="Sun J."/>
            <person name="Steenkamp E.T."/>
            <person name="van der Nest M.A."/>
            <person name="van Wyk S."/>
            <person name="Wingfield M.J."/>
            <person name="Xiong C."/>
            <person name="Yue Q."/>
            <person name="Zhang X."/>
        </authorList>
    </citation>
    <scope>NUCLEOTIDE SEQUENCE [LARGE SCALE GENOMIC DNA]</scope>
    <source>
        <strain evidence="2 3">BP 5553</strain>
    </source>
</reference>
<gene>
    <name evidence="2" type="ORF">BP5553_02011</name>
</gene>
<protein>
    <recommendedName>
        <fullName evidence="1">NADH:flavin oxidoreductase/NADH oxidase N-terminal domain-containing protein</fullName>
    </recommendedName>
</protein>
<dbReference type="PANTHER" id="PTHR43303">
    <property type="entry name" value="NADPH DEHYDROGENASE C23G7.10C-RELATED"/>
    <property type="match status" value="1"/>
</dbReference>
<sequence length="423" mass="45364">MTNWPDVHVKAAEGISYFTPAQQPTAGTARDPQTSGKVIPKLFKPLTIRGQTFQNRLGLAPMCQYSADDGHMTPWHVAHYGGIAQRGPGMMIIEATGVLPEGRITPGCVGLWKDSQIAPTKQVIEFAHSQGQKIGIQLAHAGRKASTVPPWLGGVTATNAVGGWVDGVKAPSAVPFAPGDIIPKAMTKEDIQEVKEAWVAATKRAVAAGVDFIEIHNAHGYLLSSFLSPSSNKRTDEYGGSFENRIKLSLEVAQLTRETVGPNMPIFLRVSASDWLETNGSEDKGWKLEDTVEFARALAAQGCVDLIDISSGGVHSAQKIKAGPAFQAPFAAAVKKAVGDKMLVAAVGMINNGVLADNILNESDLDVILVGRAFQRDTGLAWQFAKDLDVEIAMAGQIRWGFTSFRNASEYIQPNSMKASIFD</sequence>
<accession>A0A370U2M2</accession>
<dbReference type="Gene3D" id="3.20.20.70">
    <property type="entry name" value="Aldolase class I"/>
    <property type="match status" value="1"/>
</dbReference>
<feature type="domain" description="NADH:flavin oxidoreductase/NADH oxidase N-terminal" evidence="1">
    <location>
        <begin position="41"/>
        <end position="388"/>
    </location>
</feature>
<dbReference type="InterPro" id="IPR001155">
    <property type="entry name" value="OxRdtase_FMN_N"/>
</dbReference>
<dbReference type="Proteomes" id="UP000254866">
    <property type="component" value="Unassembled WGS sequence"/>
</dbReference>
<organism evidence="2 3">
    <name type="scientific">Venustampulla echinocandica</name>
    <dbReference type="NCBI Taxonomy" id="2656787"/>
    <lineage>
        <taxon>Eukaryota</taxon>
        <taxon>Fungi</taxon>
        <taxon>Dikarya</taxon>
        <taxon>Ascomycota</taxon>
        <taxon>Pezizomycotina</taxon>
        <taxon>Leotiomycetes</taxon>
        <taxon>Helotiales</taxon>
        <taxon>Pleuroascaceae</taxon>
        <taxon>Venustampulla</taxon>
    </lineage>
</organism>
<comment type="caution">
    <text evidence="2">The sequence shown here is derived from an EMBL/GenBank/DDBJ whole genome shotgun (WGS) entry which is preliminary data.</text>
</comment>
<dbReference type="InterPro" id="IPR013785">
    <property type="entry name" value="Aldolase_TIM"/>
</dbReference>
<dbReference type="InterPro" id="IPR044152">
    <property type="entry name" value="YqjM-like"/>
</dbReference>
<evidence type="ECO:0000313" key="2">
    <source>
        <dbReference type="EMBL" id="RDL42032.1"/>
    </source>
</evidence>
<name>A0A370U2M2_9HELO</name>
<dbReference type="CDD" id="cd02932">
    <property type="entry name" value="OYE_YqiM_FMN"/>
    <property type="match status" value="1"/>
</dbReference>
<dbReference type="GO" id="GO:0003959">
    <property type="term" value="F:NADPH dehydrogenase activity"/>
    <property type="evidence" value="ECO:0007669"/>
    <property type="project" value="InterPro"/>
</dbReference>
<evidence type="ECO:0000259" key="1">
    <source>
        <dbReference type="Pfam" id="PF00724"/>
    </source>
</evidence>
<dbReference type="AlphaFoldDB" id="A0A370U2M2"/>
<dbReference type="PANTHER" id="PTHR43303:SF7">
    <property type="entry name" value="FLAVIN OXIDOREDUCTASE, PUTATIVE (AFU_ORTHOLOGUE AFUA_7G06420)-RELATED"/>
    <property type="match status" value="1"/>
</dbReference>
<proteinExistence type="predicted"/>
<dbReference type="GO" id="GO:0010181">
    <property type="term" value="F:FMN binding"/>
    <property type="evidence" value="ECO:0007669"/>
    <property type="project" value="InterPro"/>
</dbReference>
<dbReference type="Pfam" id="PF00724">
    <property type="entry name" value="Oxidored_FMN"/>
    <property type="match status" value="1"/>
</dbReference>
<dbReference type="STRING" id="2656787.A0A370U2M2"/>
<dbReference type="SUPFAM" id="SSF51395">
    <property type="entry name" value="FMN-linked oxidoreductases"/>
    <property type="match status" value="1"/>
</dbReference>
<dbReference type="RefSeq" id="XP_031874688.1">
    <property type="nucleotide sequence ID" value="XM_032010634.1"/>
</dbReference>
<dbReference type="OrthoDB" id="72788at2759"/>
<dbReference type="GeneID" id="43594860"/>
<evidence type="ECO:0000313" key="3">
    <source>
        <dbReference type="Proteomes" id="UP000254866"/>
    </source>
</evidence>
<dbReference type="GO" id="GO:0050661">
    <property type="term" value="F:NADP binding"/>
    <property type="evidence" value="ECO:0007669"/>
    <property type="project" value="InterPro"/>
</dbReference>
<dbReference type="EMBL" id="NPIC01000001">
    <property type="protein sequence ID" value="RDL42032.1"/>
    <property type="molecule type" value="Genomic_DNA"/>
</dbReference>
<keyword evidence="3" id="KW-1185">Reference proteome</keyword>